<gene>
    <name evidence="13" type="ORF">IAD41_05695</name>
</gene>
<dbReference type="GO" id="GO:0000049">
    <property type="term" value="F:tRNA binding"/>
    <property type="evidence" value="ECO:0007669"/>
    <property type="project" value="UniProtKB-KW"/>
</dbReference>
<keyword evidence="10 11" id="KW-0694">RNA-binding</keyword>
<dbReference type="PANTHER" id="PTHR47788">
    <property type="entry name" value="POLYA POLYMERASE"/>
    <property type="match status" value="1"/>
</dbReference>
<comment type="cofactor">
    <cofactor evidence="1">
        <name>Mg(2+)</name>
        <dbReference type="ChEBI" id="CHEBI:18420"/>
    </cofactor>
</comment>
<dbReference type="SUPFAM" id="SSF81301">
    <property type="entry name" value="Nucleotidyltransferase"/>
    <property type="match status" value="1"/>
</dbReference>
<keyword evidence="3" id="KW-0820">tRNA-binding</keyword>
<dbReference type="GO" id="GO:0016779">
    <property type="term" value="F:nucleotidyltransferase activity"/>
    <property type="evidence" value="ECO:0007669"/>
    <property type="project" value="UniProtKB-KW"/>
</dbReference>
<dbReference type="GO" id="GO:0046872">
    <property type="term" value="F:metal ion binding"/>
    <property type="evidence" value="ECO:0007669"/>
    <property type="project" value="UniProtKB-KW"/>
</dbReference>
<evidence type="ECO:0000256" key="1">
    <source>
        <dbReference type="ARBA" id="ARBA00001946"/>
    </source>
</evidence>
<comment type="similarity">
    <text evidence="2 11">Belongs to the tRNA nucleotidyltransferase/poly(A) polymerase family.</text>
</comment>
<dbReference type="Gene3D" id="3.30.460.10">
    <property type="entry name" value="Beta Polymerase, domain 2"/>
    <property type="match status" value="1"/>
</dbReference>
<dbReference type="Gene3D" id="1.10.3090.10">
    <property type="entry name" value="cca-adding enzyme, domain 2"/>
    <property type="match status" value="1"/>
</dbReference>
<evidence type="ECO:0000256" key="4">
    <source>
        <dbReference type="ARBA" id="ARBA00022679"/>
    </source>
</evidence>
<evidence type="ECO:0000256" key="3">
    <source>
        <dbReference type="ARBA" id="ARBA00022555"/>
    </source>
</evidence>
<evidence type="ECO:0000256" key="10">
    <source>
        <dbReference type="ARBA" id="ARBA00022884"/>
    </source>
</evidence>
<evidence type="ECO:0000256" key="11">
    <source>
        <dbReference type="RuleBase" id="RU003953"/>
    </source>
</evidence>
<keyword evidence="9" id="KW-0460">Magnesium</keyword>
<dbReference type="InterPro" id="IPR052390">
    <property type="entry name" value="tRNA_nt/polyA_polymerase"/>
</dbReference>
<keyword evidence="5" id="KW-0819">tRNA processing</keyword>
<dbReference type="CDD" id="cd05398">
    <property type="entry name" value="NT_ClassII-CCAase"/>
    <property type="match status" value="1"/>
</dbReference>
<dbReference type="InterPro" id="IPR043519">
    <property type="entry name" value="NT_sf"/>
</dbReference>
<evidence type="ECO:0000256" key="8">
    <source>
        <dbReference type="ARBA" id="ARBA00022741"/>
    </source>
</evidence>
<keyword evidence="7" id="KW-0479">Metal-binding</keyword>
<evidence type="ECO:0000313" key="13">
    <source>
        <dbReference type="EMBL" id="HIS83081.1"/>
    </source>
</evidence>
<dbReference type="InterPro" id="IPR002646">
    <property type="entry name" value="PolA_pol_head_dom"/>
</dbReference>
<reference evidence="13" key="2">
    <citation type="journal article" date="2021" name="PeerJ">
        <title>Extensive microbial diversity within the chicken gut microbiome revealed by metagenomics and culture.</title>
        <authorList>
            <person name="Gilroy R."/>
            <person name="Ravi A."/>
            <person name="Getino M."/>
            <person name="Pursley I."/>
            <person name="Horton D.L."/>
            <person name="Alikhan N.F."/>
            <person name="Baker D."/>
            <person name="Gharbi K."/>
            <person name="Hall N."/>
            <person name="Watson M."/>
            <person name="Adriaenssens E.M."/>
            <person name="Foster-Nyarko E."/>
            <person name="Jarju S."/>
            <person name="Secka A."/>
            <person name="Antonio M."/>
            <person name="Oren A."/>
            <person name="Chaudhuri R.R."/>
            <person name="La Ragione R."/>
            <person name="Hildebrand F."/>
            <person name="Pallen M.J."/>
        </authorList>
    </citation>
    <scope>NUCLEOTIDE SEQUENCE</scope>
    <source>
        <strain evidence="13">CHK152-2994</strain>
    </source>
</reference>
<feature type="domain" description="Poly A polymerase head" evidence="12">
    <location>
        <begin position="14"/>
        <end position="134"/>
    </location>
</feature>
<evidence type="ECO:0000256" key="7">
    <source>
        <dbReference type="ARBA" id="ARBA00022723"/>
    </source>
</evidence>
<evidence type="ECO:0000313" key="14">
    <source>
        <dbReference type="Proteomes" id="UP000824139"/>
    </source>
</evidence>
<protein>
    <submittedName>
        <fullName evidence="13">CCA tRNA nucleotidyltransferase</fullName>
    </submittedName>
</protein>
<dbReference type="EMBL" id="DVJO01000124">
    <property type="protein sequence ID" value="HIS83081.1"/>
    <property type="molecule type" value="Genomic_DNA"/>
</dbReference>
<keyword evidence="6" id="KW-0548">Nucleotidyltransferase</keyword>
<dbReference type="SUPFAM" id="SSF81891">
    <property type="entry name" value="Poly A polymerase C-terminal region-like"/>
    <property type="match status" value="1"/>
</dbReference>
<evidence type="ECO:0000259" key="12">
    <source>
        <dbReference type="Pfam" id="PF01743"/>
    </source>
</evidence>
<dbReference type="GO" id="GO:0008033">
    <property type="term" value="P:tRNA processing"/>
    <property type="evidence" value="ECO:0007669"/>
    <property type="project" value="UniProtKB-KW"/>
</dbReference>
<comment type="caution">
    <text evidence="13">The sequence shown here is derived from an EMBL/GenBank/DDBJ whole genome shotgun (WGS) entry which is preliminary data.</text>
</comment>
<keyword evidence="4 11" id="KW-0808">Transferase</keyword>
<dbReference type="AlphaFoldDB" id="A0A9D1FX61"/>
<evidence type="ECO:0000256" key="9">
    <source>
        <dbReference type="ARBA" id="ARBA00022842"/>
    </source>
</evidence>
<evidence type="ECO:0000256" key="5">
    <source>
        <dbReference type="ARBA" id="ARBA00022694"/>
    </source>
</evidence>
<keyword evidence="8" id="KW-0547">Nucleotide-binding</keyword>
<evidence type="ECO:0000256" key="2">
    <source>
        <dbReference type="ARBA" id="ARBA00007265"/>
    </source>
</evidence>
<dbReference type="Pfam" id="PF01743">
    <property type="entry name" value="PolyA_pol"/>
    <property type="match status" value="1"/>
</dbReference>
<dbReference type="Proteomes" id="UP000824139">
    <property type="component" value="Unassembled WGS sequence"/>
</dbReference>
<sequence>MDIIILKDTSNKLFYVGGVVRDELLGIKSLDVDIVYEGNAIDDCSSFGDLVRVNPDFGTIRVKLDGREVDIASTRTEKYPRKGHLPVVDKIGVSLKEDALRRDFTVNALYKSLSTGEIFDFTGGLEDLKNKTLRVLHEKSFVDDPTRILRALKFLHRFGFKLSEKTRALRDEYLQNINYDMCFKRVKKELIKTLGLNSDALFKEFIESGIYKLVTPNQVSLPAVPLKPLVEQYAPDSENIWLIYAGVLLDLSRLELTRKEQKILDDFSALENSDLRGDFEIYKAFENVEIESIILYAALKNEKIARHYLDNLRGIKIATTGKTLEEEGFEPSPKYKEIFDFLLRKKLENPSITPEDEIKLVKEKFS</sequence>
<accession>A0A9D1FX61</accession>
<name>A0A9D1FX61_9BACT</name>
<dbReference type="PANTHER" id="PTHR47788:SF1">
    <property type="entry name" value="A-ADDING TRNA NUCLEOTIDYLTRANSFERASE"/>
    <property type="match status" value="1"/>
</dbReference>
<proteinExistence type="inferred from homology"/>
<organism evidence="13 14">
    <name type="scientific">Candidatus Scatenecus faecavium</name>
    <dbReference type="NCBI Taxonomy" id="2840915"/>
    <lineage>
        <taxon>Bacteria</taxon>
        <taxon>Candidatus Scatenecus</taxon>
    </lineage>
</organism>
<reference evidence="13" key="1">
    <citation type="submission" date="2020-10" db="EMBL/GenBank/DDBJ databases">
        <authorList>
            <person name="Gilroy R."/>
        </authorList>
    </citation>
    <scope>NUCLEOTIDE SEQUENCE</scope>
    <source>
        <strain evidence="13">CHK152-2994</strain>
    </source>
</reference>
<evidence type="ECO:0000256" key="6">
    <source>
        <dbReference type="ARBA" id="ARBA00022695"/>
    </source>
</evidence>
<dbReference type="GO" id="GO:0000166">
    <property type="term" value="F:nucleotide binding"/>
    <property type="evidence" value="ECO:0007669"/>
    <property type="project" value="UniProtKB-KW"/>
</dbReference>